<dbReference type="Gene3D" id="3.90.550.10">
    <property type="entry name" value="Spore Coat Polysaccharide Biosynthesis Protein SpsA, Chain A"/>
    <property type="match status" value="1"/>
</dbReference>
<protein>
    <submittedName>
        <fullName evidence="1">Nucleotide-diphospho-sugar transferase superfamily protein</fullName>
    </submittedName>
</protein>
<evidence type="ECO:0000313" key="1">
    <source>
        <dbReference type="EMBL" id="AFZ34769.1"/>
    </source>
</evidence>
<accession>K9XRR1</accession>
<dbReference type="KEGG" id="scs:Sta7437_1199"/>
<evidence type="ECO:0000313" key="2">
    <source>
        <dbReference type="Proteomes" id="UP000010473"/>
    </source>
</evidence>
<dbReference type="Proteomes" id="UP000010473">
    <property type="component" value="Chromosome"/>
</dbReference>
<keyword evidence="2" id="KW-1185">Reference proteome</keyword>
<dbReference type="RefSeq" id="WP_015192442.1">
    <property type="nucleotide sequence ID" value="NC_019748.1"/>
</dbReference>
<dbReference type="GO" id="GO:0016740">
    <property type="term" value="F:transferase activity"/>
    <property type="evidence" value="ECO:0007669"/>
    <property type="project" value="UniProtKB-KW"/>
</dbReference>
<dbReference type="OrthoDB" id="480149at2"/>
<organism evidence="1 2">
    <name type="scientific">Stanieria cyanosphaera (strain ATCC 29371 / PCC 7437)</name>
    <dbReference type="NCBI Taxonomy" id="111780"/>
    <lineage>
        <taxon>Bacteria</taxon>
        <taxon>Bacillati</taxon>
        <taxon>Cyanobacteriota</taxon>
        <taxon>Cyanophyceae</taxon>
        <taxon>Pleurocapsales</taxon>
        <taxon>Dermocarpellaceae</taxon>
        <taxon>Stanieria</taxon>
    </lineage>
</organism>
<dbReference type="NCBIfam" id="NF045582">
    <property type="entry name" value="Npun_R2823_gen"/>
    <property type="match status" value="1"/>
</dbReference>
<gene>
    <name evidence="1" type="ordered locus">Sta7437_1199</name>
</gene>
<proteinExistence type="predicted"/>
<dbReference type="AlphaFoldDB" id="K9XRR1"/>
<dbReference type="InterPro" id="IPR054619">
    <property type="entry name" value="Npun_R2821-like"/>
</dbReference>
<name>K9XRR1_STAC7</name>
<sequence length="331" mass="38566">MDGICTLANDKVLDQVIALLNSIEVIAGKDTPVCIYPYDEHTEKLSAEIADRPNVQLYSDRNSIAKWDNFAQACWDTHPTAKDTWRKVGSEGYHRFGTHRRYCAFDGPFDRFLYMDADTLLMSPVEDIFAQLKDHDCVVYDFQYKDPTHVYVVDSPVLEKVFPQPRVATEIFCSGFYASKKDLFSESQRNWLITNLQQGEAEILYPMAPDQTLINYMMMRSGFFIYNFSLNLPKQEITGCCVTSNHFENINQILYDQEKRLIYLHYIGLSSKLFTKICAGENIDFPYRDLFLNYRYLHQPEQKPEFTTKPKSYNQPPSLRQKIIRKLGLKI</sequence>
<dbReference type="PATRIC" id="fig|111780.3.peg.1248"/>
<reference evidence="2" key="1">
    <citation type="journal article" date="2013" name="Proc. Natl. Acad. Sci. U.S.A.">
        <title>Improving the coverage of the cyanobacterial phylum using diversity-driven genome sequencing.</title>
        <authorList>
            <person name="Shih P.M."/>
            <person name="Wu D."/>
            <person name="Latifi A."/>
            <person name="Axen S.D."/>
            <person name="Fewer D.P."/>
            <person name="Talla E."/>
            <person name="Calteau A."/>
            <person name="Cai F."/>
            <person name="Tandeau de Marsac N."/>
            <person name="Rippka R."/>
            <person name="Herdman M."/>
            <person name="Sivonen K."/>
            <person name="Coursin T."/>
            <person name="Laurent T."/>
            <person name="Goodwin L."/>
            <person name="Nolan M."/>
            <person name="Davenport K.W."/>
            <person name="Han C.S."/>
            <person name="Rubin E.M."/>
            <person name="Eisen J.A."/>
            <person name="Woyke T."/>
            <person name="Gugger M."/>
            <person name="Kerfeld C.A."/>
        </authorList>
    </citation>
    <scope>NUCLEOTIDE SEQUENCE [LARGE SCALE GENOMIC DNA]</scope>
    <source>
        <strain evidence="2">ATCC 29371 / PCC 7437</strain>
    </source>
</reference>
<dbReference type="EMBL" id="CP003653">
    <property type="protein sequence ID" value="AFZ34769.1"/>
    <property type="molecule type" value="Genomic_DNA"/>
</dbReference>
<dbReference type="SUPFAM" id="SSF53448">
    <property type="entry name" value="Nucleotide-diphospho-sugar transferases"/>
    <property type="match status" value="1"/>
</dbReference>
<dbReference type="HOGENOM" id="CLU_072499_0_0_3"/>
<dbReference type="STRING" id="111780.Sta7437_1199"/>
<dbReference type="eggNOG" id="COG1442">
    <property type="taxonomic scope" value="Bacteria"/>
</dbReference>
<dbReference type="InterPro" id="IPR029044">
    <property type="entry name" value="Nucleotide-diphossugar_trans"/>
</dbReference>
<keyword evidence="1" id="KW-0808">Transferase</keyword>